<feature type="transmembrane region" description="Helical" evidence="6">
    <location>
        <begin position="7"/>
        <end position="29"/>
    </location>
</feature>
<reference evidence="8 9" key="1">
    <citation type="submission" date="2019-01" db="EMBL/GenBank/DDBJ databases">
        <title>Genomes sequencing and comparative genomics of infectious freshwater microsporidia, Cucumispora dikerogammari and Thelohania contejeani.</title>
        <authorList>
            <person name="Cormier A."/>
            <person name="Giraud I."/>
            <person name="Wattier R."/>
            <person name="Teixeira M."/>
            <person name="Grandjean F."/>
            <person name="Rigaud T."/>
            <person name="Cordaux R."/>
        </authorList>
    </citation>
    <scope>NUCLEOTIDE SEQUENCE [LARGE SCALE GENOMIC DNA]</scope>
    <source>
        <strain evidence="8">T1</strain>
        <tissue evidence="8">Spores</tissue>
    </source>
</reference>
<evidence type="ECO:0000256" key="6">
    <source>
        <dbReference type="SAM" id="Phobius"/>
    </source>
</evidence>
<feature type="transmembrane region" description="Helical" evidence="6">
    <location>
        <begin position="35"/>
        <end position="61"/>
    </location>
</feature>
<accession>A0ABQ7HWH9</accession>
<keyword evidence="4 6" id="KW-1133">Transmembrane helix</keyword>
<protein>
    <submittedName>
        <fullName evidence="8">Vacuolar amino acid transporter 5</fullName>
    </submittedName>
</protein>
<feature type="transmembrane region" description="Helical" evidence="6">
    <location>
        <begin position="218"/>
        <end position="244"/>
    </location>
</feature>
<feature type="transmembrane region" description="Helical" evidence="6">
    <location>
        <begin position="381"/>
        <end position="401"/>
    </location>
</feature>
<comment type="caution">
    <text evidence="8">The sequence shown here is derived from an EMBL/GenBank/DDBJ whole genome shotgun (WGS) entry which is preliminary data.</text>
</comment>
<comment type="similarity">
    <text evidence="2">Belongs to the amino acid/polyamine transporter 2 family.</text>
</comment>
<evidence type="ECO:0000256" key="1">
    <source>
        <dbReference type="ARBA" id="ARBA00004141"/>
    </source>
</evidence>
<feature type="transmembrane region" description="Helical" evidence="6">
    <location>
        <begin position="277"/>
        <end position="296"/>
    </location>
</feature>
<evidence type="ECO:0000256" key="4">
    <source>
        <dbReference type="ARBA" id="ARBA00022989"/>
    </source>
</evidence>
<feature type="transmembrane region" description="Helical" evidence="6">
    <location>
        <begin position="148"/>
        <end position="168"/>
    </location>
</feature>
<organism evidence="8 9">
    <name type="scientific">Astathelohania contejeani</name>
    <dbReference type="NCBI Taxonomy" id="164912"/>
    <lineage>
        <taxon>Eukaryota</taxon>
        <taxon>Fungi</taxon>
        <taxon>Fungi incertae sedis</taxon>
        <taxon>Microsporidia</taxon>
        <taxon>Astathelohaniidae</taxon>
        <taxon>Astathelohania</taxon>
    </lineage>
</organism>
<evidence type="ECO:0000256" key="2">
    <source>
        <dbReference type="ARBA" id="ARBA00008066"/>
    </source>
</evidence>
<evidence type="ECO:0000256" key="3">
    <source>
        <dbReference type="ARBA" id="ARBA00022692"/>
    </source>
</evidence>
<feature type="transmembrane region" description="Helical" evidence="6">
    <location>
        <begin position="82"/>
        <end position="104"/>
    </location>
</feature>
<keyword evidence="9" id="KW-1185">Reference proteome</keyword>
<dbReference type="PROSITE" id="PS51257">
    <property type="entry name" value="PROKAR_LIPOPROTEIN"/>
    <property type="match status" value="1"/>
</dbReference>
<feature type="transmembrane region" description="Helical" evidence="6">
    <location>
        <begin position="350"/>
        <end position="375"/>
    </location>
</feature>
<gene>
    <name evidence="8" type="primary">avt5_1</name>
    <name evidence="8" type="ORF">TCON_2249</name>
</gene>
<dbReference type="PANTHER" id="PTHR22950">
    <property type="entry name" value="AMINO ACID TRANSPORTER"/>
    <property type="match status" value="1"/>
</dbReference>
<evidence type="ECO:0000259" key="7">
    <source>
        <dbReference type="Pfam" id="PF01490"/>
    </source>
</evidence>
<evidence type="ECO:0000256" key="5">
    <source>
        <dbReference type="ARBA" id="ARBA00023136"/>
    </source>
</evidence>
<dbReference type="Pfam" id="PF01490">
    <property type="entry name" value="Aa_trans"/>
    <property type="match status" value="1"/>
</dbReference>
<feature type="transmembrane region" description="Helical" evidence="6">
    <location>
        <begin position="116"/>
        <end position="136"/>
    </location>
</feature>
<sequence length="410" mass="44205">MAKNTGLSIPAASIVMITTMMGTGVILLSSSVSCLGYLGGTFGIAFIGSICFFTLYAICYGANKIKGKEISYYNSCASLSPYLGYFADFCIAMQGFGVCIGYLLTIKNWVYKIVPSISGIPEQVTVLAVSIPLIILSLKKDLKSLRYVSYLSVGSVAYLALLLIFFYFKTFGKCPKGEIKAFNTDFASGFPNVIFALGCHQNIVKTFSELSNRTIGSITLVSLIAVGFGSLICISIGVFGYLLFGGVIKETILDLLLNKNDAVVQCIGIGDYDLGRLMTLAGVVGFLIVMTCAFPMQMQPTRDSTINILRGFLKLSGTNDTSLKLGRIITLVYCVLIVFLAMIPGLNISVVAGFLGATVSNFICYGFPCIVYIMAVRKMNPLTILAFLILVGSLISSVWMLKSWASNLII</sequence>
<evidence type="ECO:0000313" key="8">
    <source>
        <dbReference type="EMBL" id="KAF7682527.1"/>
    </source>
</evidence>
<proteinExistence type="inferred from homology"/>
<dbReference type="EMBL" id="SBIQ01000233">
    <property type="protein sequence ID" value="KAF7682527.1"/>
    <property type="molecule type" value="Genomic_DNA"/>
</dbReference>
<comment type="subcellular location">
    <subcellularLocation>
        <location evidence="1">Membrane</location>
        <topology evidence="1">Multi-pass membrane protein</topology>
    </subcellularLocation>
</comment>
<dbReference type="InterPro" id="IPR013057">
    <property type="entry name" value="AA_transpt_TM"/>
</dbReference>
<keyword evidence="3 6" id="KW-0812">Transmembrane</keyword>
<feature type="transmembrane region" description="Helical" evidence="6">
    <location>
        <begin position="325"/>
        <end position="343"/>
    </location>
</feature>
<name>A0ABQ7HWH9_9MICR</name>
<feature type="domain" description="Amino acid transporter transmembrane" evidence="7">
    <location>
        <begin position="7"/>
        <end position="396"/>
    </location>
</feature>
<evidence type="ECO:0000313" key="9">
    <source>
        <dbReference type="Proteomes" id="UP001516464"/>
    </source>
</evidence>
<dbReference type="Proteomes" id="UP001516464">
    <property type="component" value="Unassembled WGS sequence"/>
</dbReference>
<keyword evidence="5 6" id="KW-0472">Membrane</keyword>